<dbReference type="InterPro" id="IPR005135">
    <property type="entry name" value="Endo/exonuclease/phosphatase"/>
</dbReference>
<dbReference type="Gene3D" id="3.60.10.10">
    <property type="entry name" value="Endonuclease/exonuclease/phosphatase"/>
    <property type="match status" value="1"/>
</dbReference>
<keyword evidence="3" id="KW-0540">Nuclease</keyword>
<keyword evidence="3" id="KW-0269">Exonuclease</keyword>
<dbReference type="GO" id="GO:0004527">
    <property type="term" value="F:exonuclease activity"/>
    <property type="evidence" value="ECO:0007669"/>
    <property type="project" value="UniProtKB-KW"/>
</dbReference>
<dbReference type="EMBL" id="AKKV01000021">
    <property type="protein sequence ID" value="EIT86405.1"/>
    <property type="molecule type" value="Genomic_DNA"/>
</dbReference>
<accession>I8UHM1</accession>
<dbReference type="STRING" id="1196324.A374_05556"/>
<comment type="caution">
    <text evidence="3">The sequence shown here is derived from an EMBL/GenBank/DDBJ whole genome shotgun (WGS) entry which is preliminary data.</text>
</comment>
<protein>
    <submittedName>
        <fullName evidence="3">Endonuclease/exonuclease/phosphatase</fullName>
    </submittedName>
</protein>
<dbReference type="CDD" id="cd04486">
    <property type="entry name" value="YhcR_OBF_like"/>
    <property type="match status" value="1"/>
</dbReference>
<evidence type="ECO:0000313" key="4">
    <source>
        <dbReference type="Proteomes" id="UP000004080"/>
    </source>
</evidence>
<dbReference type="RefSeq" id="WP_007201210.1">
    <property type="nucleotide sequence ID" value="NZ_AKKV01000021.1"/>
</dbReference>
<evidence type="ECO:0000256" key="1">
    <source>
        <dbReference type="SAM" id="SignalP"/>
    </source>
</evidence>
<reference evidence="3 4" key="1">
    <citation type="journal article" date="2012" name="J. Bacteriol.">
        <title>Genome of Bacillus macauensis ZFHKF-1, a Long-Chain-Forming Bacterium.</title>
        <authorList>
            <person name="Cai L."/>
            <person name="Zhang T."/>
        </authorList>
    </citation>
    <scope>NUCLEOTIDE SEQUENCE [LARGE SCALE GENOMIC DNA]</scope>
    <source>
        <strain evidence="3 4">ZFHKF-1</strain>
    </source>
</reference>
<feature type="signal peptide" evidence="1">
    <location>
        <begin position="1"/>
        <end position="32"/>
    </location>
</feature>
<feature type="domain" description="Endonuclease/exonuclease/phosphatase" evidence="2">
    <location>
        <begin position="444"/>
        <end position="588"/>
    </location>
</feature>
<keyword evidence="4" id="KW-1185">Reference proteome</keyword>
<keyword evidence="1" id="KW-0732">Signal</keyword>
<dbReference type="Pfam" id="PF19580">
    <property type="entry name" value="Exo_endo_phos_3"/>
    <property type="match status" value="1"/>
</dbReference>
<dbReference type="OrthoDB" id="9801679at2"/>
<evidence type="ECO:0000259" key="2">
    <source>
        <dbReference type="Pfam" id="PF19580"/>
    </source>
</evidence>
<dbReference type="AlphaFoldDB" id="I8UHM1"/>
<feature type="chain" id="PRO_5003715478" evidence="1">
    <location>
        <begin position="33"/>
        <end position="620"/>
    </location>
</feature>
<dbReference type="Proteomes" id="UP000004080">
    <property type="component" value="Unassembled WGS sequence"/>
</dbReference>
<name>I8UHM1_9BACL</name>
<dbReference type="PANTHER" id="PTHR42834:SF1">
    <property type="entry name" value="ENDONUCLEASE_EXONUCLEASE_PHOSPHATASE FAMILY PROTEIN (AFU_ORTHOLOGUE AFUA_3G09210)"/>
    <property type="match status" value="1"/>
</dbReference>
<sequence>MKKHTVKKGGRLALLVPLVAGLIIPATSSSVAAEEMKALRIHDIQGATHESPYANQNVKEVEGVVTYVVDKNNFYMQDLQPDDDDRTSEGILVFKKNHGLAKGNVVNVSGIVKEWVLDGYNEKLTTDLPVTEINADTGGTVTVTEKSHSLPAPVILGDAGRHIPTKIIDNDNFGSFDPKEDGIDFYESLEGMLVTAQNPKIVAPQANGELAVVTQNEGNTPFNTSGGINIAKDDYNPERILVNMGDRSFVAKSGDYFTGDISGVISYGFSNYKLLTKKEDLPTFHEGSTKPETTKIQKKDKKLTVASFNVENFSAVKTGKDSTSDEKVSRIANSIVGNLNAPDIVGLLEMQDGSGPKNDGTVDSKASAERLIKEITAKGGPTYAYTDITPEDGKDGGVPGGNIRQGFLYNPERVQLAPGKKGTATEATQYKHGQLTLNPGRIDPTNKAFENSRKPLVGQFIFNGKKVVVIGNHYNSKGGDEPLFGKHQPPTLKSEVQRLEIAQIVNHFAKNIRRDNPEANIVMVGDFNDFEFTPALQTTIGKEFTDMITKVPYEQRYTYSYQGNAQVLDHIILSDNVAKKAKVDVAHINSQFMEAHGRASDHDPVIVQFKPKKETGGYDR</sequence>
<keyword evidence="3" id="KW-0255">Endonuclease</keyword>
<proteinExistence type="predicted"/>
<dbReference type="eggNOG" id="COG2374">
    <property type="taxonomic scope" value="Bacteria"/>
</dbReference>
<gene>
    <name evidence="3" type="ORF">A374_05556</name>
</gene>
<dbReference type="PANTHER" id="PTHR42834">
    <property type="entry name" value="ENDONUCLEASE/EXONUCLEASE/PHOSPHATASE FAMILY PROTEIN (AFU_ORTHOLOGUE AFUA_3G09210)"/>
    <property type="match status" value="1"/>
</dbReference>
<dbReference type="InterPro" id="IPR036691">
    <property type="entry name" value="Endo/exonu/phosph_ase_sf"/>
</dbReference>
<dbReference type="GO" id="GO:0004519">
    <property type="term" value="F:endonuclease activity"/>
    <property type="evidence" value="ECO:0007669"/>
    <property type="project" value="UniProtKB-KW"/>
</dbReference>
<evidence type="ECO:0000313" key="3">
    <source>
        <dbReference type="EMBL" id="EIT86405.1"/>
    </source>
</evidence>
<organism evidence="3 4">
    <name type="scientific">Fictibacillus macauensis ZFHKF-1</name>
    <dbReference type="NCBI Taxonomy" id="1196324"/>
    <lineage>
        <taxon>Bacteria</taxon>
        <taxon>Bacillati</taxon>
        <taxon>Bacillota</taxon>
        <taxon>Bacilli</taxon>
        <taxon>Bacillales</taxon>
        <taxon>Fictibacillaceae</taxon>
        <taxon>Fictibacillus</taxon>
    </lineage>
</organism>
<keyword evidence="3" id="KW-0378">Hydrolase</keyword>
<dbReference type="SUPFAM" id="SSF56219">
    <property type="entry name" value="DNase I-like"/>
    <property type="match status" value="1"/>
</dbReference>
<dbReference type="PATRIC" id="fig|1196324.3.peg.1131"/>